<dbReference type="Pfam" id="PF08240">
    <property type="entry name" value="ADH_N"/>
    <property type="match status" value="1"/>
</dbReference>
<reference evidence="7 8" key="1">
    <citation type="submission" date="2013-08" db="EMBL/GenBank/DDBJ databases">
        <title>Genome sequencing of Cellulomonas bogoriensis 69B4.</title>
        <authorList>
            <person name="Chen F."/>
            <person name="Li Y."/>
            <person name="Wang G."/>
        </authorList>
    </citation>
    <scope>NUCLEOTIDE SEQUENCE [LARGE SCALE GENOMIC DNA]</scope>
    <source>
        <strain evidence="7 8">69B4</strain>
    </source>
</reference>
<evidence type="ECO:0000256" key="2">
    <source>
        <dbReference type="ARBA" id="ARBA00022723"/>
    </source>
</evidence>
<dbReference type="InterPro" id="IPR002328">
    <property type="entry name" value="ADH_Zn_CS"/>
</dbReference>
<comment type="caution">
    <text evidence="7">The sequence shown here is derived from an EMBL/GenBank/DDBJ whole genome shotgun (WGS) entry which is preliminary data.</text>
</comment>
<protein>
    <submittedName>
        <fullName evidence="7">Alcohol dehydrogenase</fullName>
    </submittedName>
</protein>
<keyword evidence="2 5" id="KW-0479">Metal-binding</keyword>
<organism evidence="7 8">
    <name type="scientific">Cellulomonas bogoriensis 69B4 = DSM 16987</name>
    <dbReference type="NCBI Taxonomy" id="1386082"/>
    <lineage>
        <taxon>Bacteria</taxon>
        <taxon>Bacillati</taxon>
        <taxon>Actinomycetota</taxon>
        <taxon>Actinomycetes</taxon>
        <taxon>Micrococcales</taxon>
        <taxon>Cellulomonadaceae</taxon>
        <taxon>Cellulomonas</taxon>
    </lineage>
</organism>
<dbReference type="GO" id="GO:0008270">
    <property type="term" value="F:zinc ion binding"/>
    <property type="evidence" value="ECO:0007669"/>
    <property type="project" value="InterPro"/>
</dbReference>
<evidence type="ECO:0000313" key="7">
    <source>
        <dbReference type="EMBL" id="KGM08584.1"/>
    </source>
</evidence>
<dbReference type="PANTHER" id="PTHR43401:SF5">
    <property type="entry name" value="ALCOHOL DEHYDROGENASE-RELATED"/>
    <property type="match status" value="1"/>
</dbReference>
<dbReference type="RefSeq" id="WP_035062872.1">
    <property type="nucleotide sequence ID" value="NZ_AXCZ01000287.1"/>
</dbReference>
<keyword evidence="8" id="KW-1185">Reference proteome</keyword>
<dbReference type="AlphaFoldDB" id="A0A0A0BND9"/>
<dbReference type="InterPro" id="IPR036291">
    <property type="entry name" value="NAD(P)-bd_dom_sf"/>
</dbReference>
<proteinExistence type="inferred from homology"/>
<dbReference type="InterPro" id="IPR050129">
    <property type="entry name" value="Zn_alcohol_dh"/>
</dbReference>
<dbReference type="Pfam" id="PF00107">
    <property type="entry name" value="ADH_zinc_N"/>
    <property type="match status" value="1"/>
</dbReference>
<dbReference type="GO" id="GO:0016491">
    <property type="term" value="F:oxidoreductase activity"/>
    <property type="evidence" value="ECO:0007669"/>
    <property type="project" value="UniProtKB-KW"/>
</dbReference>
<evidence type="ECO:0000256" key="4">
    <source>
        <dbReference type="ARBA" id="ARBA00023002"/>
    </source>
</evidence>
<evidence type="ECO:0000256" key="1">
    <source>
        <dbReference type="ARBA" id="ARBA00001947"/>
    </source>
</evidence>
<gene>
    <name evidence="7" type="ORF">N869_09735</name>
</gene>
<dbReference type="PANTHER" id="PTHR43401">
    <property type="entry name" value="L-THREONINE 3-DEHYDROGENASE"/>
    <property type="match status" value="1"/>
</dbReference>
<dbReference type="EMBL" id="AXCZ01000287">
    <property type="protein sequence ID" value="KGM08584.1"/>
    <property type="molecule type" value="Genomic_DNA"/>
</dbReference>
<comment type="cofactor">
    <cofactor evidence="1 5">
        <name>Zn(2+)</name>
        <dbReference type="ChEBI" id="CHEBI:29105"/>
    </cofactor>
</comment>
<dbReference type="InterPro" id="IPR013154">
    <property type="entry name" value="ADH-like_N"/>
</dbReference>
<evidence type="ECO:0000313" key="8">
    <source>
        <dbReference type="Proteomes" id="UP000054314"/>
    </source>
</evidence>
<feature type="non-terminal residue" evidence="7">
    <location>
        <position position="250"/>
    </location>
</feature>
<evidence type="ECO:0000256" key="3">
    <source>
        <dbReference type="ARBA" id="ARBA00022833"/>
    </source>
</evidence>
<evidence type="ECO:0000256" key="5">
    <source>
        <dbReference type="RuleBase" id="RU361277"/>
    </source>
</evidence>
<dbReference type="Proteomes" id="UP000054314">
    <property type="component" value="Unassembled WGS sequence"/>
</dbReference>
<dbReference type="Gene3D" id="3.90.180.10">
    <property type="entry name" value="Medium-chain alcohol dehydrogenases, catalytic domain"/>
    <property type="match status" value="1"/>
</dbReference>
<keyword evidence="4" id="KW-0560">Oxidoreductase</keyword>
<accession>A0A0A0BND9</accession>
<evidence type="ECO:0000259" key="6">
    <source>
        <dbReference type="SMART" id="SM00829"/>
    </source>
</evidence>
<sequence>MRAVRFDRFGGPLEVALVPEPECPDDGAVVRVEATGVCRSDWHAWQGHDPDVTLPHVPGHEMAGTVLQVGTDVRRWRPGDRVTVPFVQACGTCGTCRAGEHQVCPAQTQPGFTHDGTFAEKVALHHADVNLVALPEAMTAVTAAALGCRFATAYRALMAHGRVLAGEWVVVHGCGGLGLSLVMIAAAGGANVLAIDVSPAALTAARDAGATQVLDATGMTPEVVGTHVADLTDGGGHVSVDACGSAATAV</sequence>
<dbReference type="SMART" id="SM00829">
    <property type="entry name" value="PKS_ER"/>
    <property type="match status" value="1"/>
</dbReference>
<comment type="similarity">
    <text evidence="5">Belongs to the zinc-containing alcohol dehydrogenase family.</text>
</comment>
<dbReference type="OrthoDB" id="5295340at2"/>
<feature type="domain" description="Enoyl reductase (ER)" evidence="6">
    <location>
        <begin position="10"/>
        <end position="250"/>
    </location>
</feature>
<dbReference type="InterPro" id="IPR020843">
    <property type="entry name" value="ER"/>
</dbReference>
<keyword evidence="3 5" id="KW-0862">Zinc</keyword>
<dbReference type="InterPro" id="IPR011032">
    <property type="entry name" value="GroES-like_sf"/>
</dbReference>
<dbReference type="InterPro" id="IPR013149">
    <property type="entry name" value="ADH-like_C"/>
</dbReference>
<dbReference type="PROSITE" id="PS00059">
    <property type="entry name" value="ADH_ZINC"/>
    <property type="match status" value="1"/>
</dbReference>
<name>A0A0A0BND9_9CELL</name>
<dbReference type="SUPFAM" id="SSF51735">
    <property type="entry name" value="NAD(P)-binding Rossmann-fold domains"/>
    <property type="match status" value="1"/>
</dbReference>
<dbReference type="SUPFAM" id="SSF50129">
    <property type="entry name" value="GroES-like"/>
    <property type="match status" value="1"/>
</dbReference>